<evidence type="ECO:0000313" key="1">
    <source>
        <dbReference type="EMBL" id="EKC77214.1"/>
    </source>
</evidence>
<name>K1UB08_9ZZZZ</name>
<comment type="caution">
    <text evidence="1">The sequence shown here is derived from an EMBL/GenBank/DDBJ whole genome shotgun (WGS) entry which is preliminary data.</text>
</comment>
<proteinExistence type="predicted"/>
<dbReference type="EMBL" id="AJWY01002827">
    <property type="protein sequence ID" value="EKC77214.1"/>
    <property type="molecule type" value="Genomic_DNA"/>
</dbReference>
<organism evidence="1">
    <name type="scientific">human gut metagenome</name>
    <dbReference type="NCBI Taxonomy" id="408170"/>
    <lineage>
        <taxon>unclassified sequences</taxon>
        <taxon>metagenomes</taxon>
        <taxon>organismal metagenomes</taxon>
    </lineage>
</organism>
<protein>
    <submittedName>
        <fullName evidence="1">Uncharacterized protein</fullName>
    </submittedName>
</protein>
<reference evidence="1" key="1">
    <citation type="journal article" date="2013" name="Environ. Microbiol.">
        <title>Microbiota from the distal guts of lean and obese adolescents exhibit partial functional redundancy besides clear differences in community structure.</title>
        <authorList>
            <person name="Ferrer M."/>
            <person name="Ruiz A."/>
            <person name="Lanza F."/>
            <person name="Haange S.B."/>
            <person name="Oberbach A."/>
            <person name="Till H."/>
            <person name="Bargiela R."/>
            <person name="Campoy C."/>
            <person name="Segura M.T."/>
            <person name="Richter M."/>
            <person name="von Bergen M."/>
            <person name="Seifert J."/>
            <person name="Suarez A."/>
        </authorList>
    </citation>
    <scope>NUCLEOTIDE SEQUENCE</scope>
</reference>
<sequence length="138" mass="15896">MLYSKGCFRIVQTPPFYCDYTRCLELLESSDSGERREELVHILSRGKFLKSADQPIFDSFKADLERRLEPSLTSELTQAFDEEDYVSVCSLADAVFHIDPLNELALSYLIRSLLRLKKTDDGPSPLSGLRFRVRGRER</sequence>
<accession>K1UB08</accession>
<feature type="non-terminal residue" evidence="1">
    <location>
        <position position="138"/>
    </location>
</feature>
<dbReference type="AlphaFoldDB" id="K1UB08"/>
<gene>
    <name evidence="1" type="ORF">LEA_04287</name>
</gene>